<protein>
    <recommendedName>
        <fullName evidence="6">TM7S3/TM198-like domain-containing protein</fullName>
    </recommendedName>
</protein>
<keyword evidence="8" id="KW-1185">Reference proteome</keyword>
<dbReference type="EMBL" id="BAAAZW010000013">
    <property type="protein sequence ID" value="GAA3969792.1"/>
    <property type="molecule type" value="Genomic_DNA"/>
</dbReference>
<keyword evidence="2 5" id="KW-0812">Transmembrane</keyword>
<evidence type="ECO:0000256" key="3">
    <source>
        <dbReference type="ARBA" id="ARBA00022989"/>
    </source>
</evidence>
<feature type="transmembrane region" description="Helical" evidence="5">
    <location>
        <begin position="132"/>
        <end position="154"/>
    </location>
</feature>
<proteinExistence type="predicted"/>
<evidence type="ECO:0000259" key="6">
    <source>
        <dbReference type="Pfam" id="PF13886"/>
    </source>
</evidence>
<evidence type="ECO:0000256" key="2">
    <source>
        <dbReference type="ARBA" id="ARBA00022692"/>
    </source>
</evidence>
<dbReference type="RefSeq" id="WP_344785700.1">
    <property type="nucleotide sequence ID" value="NZ_BAAAZW010000013.1"/>
</dbReference>
<evidence type="ECO:0000256" key="4">
    <source>
        <dbReference type="ARBA" id="ARBA00023136"/>
    </source>
</evidence>
<dbReference type="Proteomes" id="UP001418444">
    <property type="component" value="Unassembled WGS sequence"/>
</dbReference>
<evidence type="ECO:0000313" key="8">
    <source>
        <dbReference type="Proteomes" id="UP001418444"/>
    </source>
</evidence>
<evidence type="ECO:0000256" key="1">
    <source>
        <dbReference type="ARBA" id="ARBA00004141"/>
    </source>
</evidence>
<accession>A0ABP7PQV4</accession>
<organism evidence="7 8">
    <name type="scientific">Gordonia caeni</name>
    <dbReference type="NCBI Taxonomy" id="1007097"/>
    <lineage>
        <taxon>Bacteria</taxon>
        <taxon>Bacillati</taxon>
        <taxon>Actinomycetota</taxon>
        <taxon>Actinomycetes</taxon>
        <taxon>Mycobacteriales</taxon>
        <taxon>Gordoniaceae</taxon>
        <taxon>Gordonia</taxon>
    </lineage>
</organism>
<feature type="transmembrane region" description="Helical" evidence="5">
    <location>
        <begin position="5"/>
        <end position="23"/>
    </location>
</feature>
<comment type="subcellular location">
    <subcellularLocation>
        <location evidence="1">Membrane</location>
        <topology evidence="1">Multi-pass membrane protein</topology>
    </subcellularLocation>
</comment>
<feature type="transmembrane region" description="Helical" evidence="5">
    <location>
        <begin position="174"/>
        <end position="196"/>
    </location>
</feature>
<reference evidence="8" key="1">
    <citation type="journal article" date="2019" name="Int. J. Syst. Evol. Microbiol.">
        <title>The Global Catalogue of Microorganisms (GCM) 10K type strain sequencing project: providing services to taxonomists for standard genome sequencing and annotation.</title>
        <authorList>
            <consortium name="The Broad Institute Genomics Platform"/>
            <consortium name="The Broad Institute Genome Sequencing Center for Infectious Disease"/>
            <person name="Wu L."/>
            <person name="Ma J."/>
        </authorList>
    </citation>
    <scope>NUCLEOTIDE SEQUENCE [LARGE SCALE GENOMIC DNA]</scope>
    <source>
        <strain evidence="8">JCM 16923</strain>
    </source>
</reference>
<evidence type="ECO:0000256" key="5">
    <source>
        <dbReference type="SAM" id="Phobius"/>
    </source>
</evidence>
<feature type="transmembrane region" description="Helical" evidence="5">
    <location>
        <begin position="105"/>
        <end position="125"/>
    </location>
</feature>
<feature type="domain" description="TM7S3/TM198-like" evidence="6">
    <location>
        <begin position="7"/>
        <end position="190"/>
    </location>
</feature>
<feature type="transmembrane region" description="Helical" evidence="5">
    <location>
        <begin position="29"/>
        <end position="48"/>
    </location>
</feature>
<gene>
    <name evidence="7" type="ORF">GCM10022231_33810</name>
</gene>
<keyword evidence="3 5" id="KW-1133">Transmembrane helix</keyword>
<keyword evidence="4 5" id="KW-0472">Membrane</keyword>
<sequence>MSSIAIGLIAVIVGAVFCFWGVVAMRVVIAVWGAFAGFNLGAGLVAGIGHDAYLSTPLGWIVGIAVAILFAVLAYLFYAVAILLAMVSIGFALGTALMAAFGVDWSWVIIGVGVICGALLAWATLAVNLPAVLLVVLSALGGSTAIVAGMMFLSDTIRTTDVAGDQVTATVAEHWWWWVLYAGFAIIGVVAQVRLLGQNRDLQAQW</sequence>
<comment type="caution">
    <text evidence="7">The sequence shown here is derived from an EMBL/GenBank/DDBJ whole genome shotgun (WGS) entry which is preliminary data.</text>
</comment>
<dbReference type="Pfam" id="PF13886">
    <property type="entry name" value="TM7S3_TM198"/>
    <property type="match status" value="1"/>
</dbReference>
<evidence type="ECO:0000313" key="7">
    <source>
        <dbReference type="EMBL" id="GAA3969792.1"/>
    </source>
</evidence>
<dbReference type="InterPro" id="IPR025256">
    <property type="entry name" value="TM7S3/TM198-like_dom"/>
</dbReference>
<feature type="transmembrane region" description="Helical" evidence="5">
    <location>
        <begin position="60"/>
        <end position="93"/>
    </location>
</feature>
<name>A0ABP7PQV4_9ACTN</name>